<dbReference type="Pfam" id="PF07883">
    <property type="entry name" value="Cupin_2"/>
    <property type="match status" value="1"/>
</dbReference>
<keyword evidence="3" id="KW-1185">Reference proteome</keyword>
<accession>A0A423W2J6</accession>
<dbReference type="Proteomes" id="UP000284375">
    <property type="component" value="Unassembled WGS sequence"/>
</dbReference>
<evidence type="ECO:0000259" key="1">
    <source>
        <dbReference type="Pfam" id="PF07883"/>
    </source>
</evidence>
<dbReference type="CDD" id="cd02231">
    <property type="entry name" value="cupin_BLL6423-like"/>
    <property type="match status" value="1"/>
</dbReference>
<evidence type="ECO:0000313" key="2">
    <source>
        <dbReference type="EMBL" id="ROV97542.1"/>
    </source>
</evidence>
<dbReference type="InterPro" id="IPR011051">
    <property type="entry name" value="RmlC_Cupin_sf"/>
</dbReference>
<dbReference type="AlphaFoldDB" id="A0A423W2J6"/>
<dbReference type="Gene3D" id="2.60.120.10">
    <property type="entry name" value="Jelly Rolls"/>
    <property type="match status" value="1"/>
</dbReference>
<dbReference type="InterPro" id="IPR013096">
    <property type="entry name" value="Cupin_2"/>
</dbReference>
<sequence>MADSSAQVPRPRQPNRFITDHNEQGLAVFSTSIPEPIPGKTVANGDTFYLTYTTNQIPADFSGNADIAAYSEHLSNPPGIVVPGGSVCRIVDISPGGESPMHRTVSLDYGVVLEGEIDLILDSGESRVLKRGDVCVQRGTNHVWRNRSKTEWGRMLYVLQEAKPIEIGGKRLGEDYGVGMGDIKPSGN</sequence>
<feature type="domain" description="Cupin type-2" evidence="1">
    <location>
        <begin position="90"/>
        <end position="150"/>
    </location>
</feature>
<dbReference type="SUPFAM" id="SSF51182">
    <property type="entry name" value="RmlC-like cupins"/>
    <property type="match status" value="1"/>
</dbReference>
<dbReference type="STRING" id="252740.A0A423W2J6"/>
<dbReference type="PANTHER" id="PTHR36156:SF3">
    <property type="entry name" value="CUPIN 2 CONSERVED BARREL DOMAIN-CONTAINING PROTEIN"/>
    <property type="match status" value="1"/>
</dbReference>
<gene>
    <name evidence="2" type="ORF">VSDG_04638</name>
</gene>
<dbReference type="OrthoDB" id="5840532at2759"/>
<protein>
    <recommendedName>
        <fullName evidence="1">Cupin type-2 domain-containing protein</fullName>
    </recommendedName>
</protein>
<proteinExistence type="predicted"/>
<comment type="caution">
    <text evidence="2">The sequence shown here is derived from an EMBL/GenBank/DDBJ whole genome shotgun (WGS) entry which is preliminary data.</text>
</comment>
<name>A0A423W2J6_CYTCH</name>
<dbReference type="InterPro" id="IPR014710">
    <property type="entry name" value="RmlC-like_jellyroll"/>
</dbReference>
<dbReference type="EMBL" id="LJZO01000016">
    <property type="protein sequence ID" value="ROV97542.1"/>
    <property type="molecule type" value="Genomic_DNA"/>
</dbReference>
<dbReference type="PANTHER" id="PTHR36156">
    <property type="entry name" value="SLR2101 PROTEIN"/>
    <property type="match status" value="1"/>
</dbReference>
<organism evidence="2 3">
    <name type="scientific">Cytospora chrysosperma</name>
    <name type="common">Cytospora canker fungus</name>
    <name type="synonym">Sphaeria chrysosperma</name>
    <dbReference type="NCBI Taxonomy" id="252740"/>
    <lineage>
        <taxon>Eukaryota</taxon>
        <taxon>Fungi</taxon>
        <taxon>Dikarya</taxon>
        <taxon>Ascomycota</taxon>
        <taxon>Pezizomycotina</taxon>
        <taxon>Sordariomycetes</taxon>
        <taxon>Sordariomycetidae</taxon>
        <taxon>Diaporthales</taxon>
        <taxon>Cytosporaceae</taxon>
        <taxon>Cytospora</taxon>
    </lineage>
</organism>
<reference evidence="2 3" key="1">
    <citation type="submission" date="2015-09" db="EMBL/GenBank/DDBJ databases">
        <title>Host preference determinants of Valsa canker pathogens revealed by comparative genomics.</title>
        <authorList>
            <person name="Yin Z."/>
            <person name="Huang L."/>
        </authorList>
    </citation>
    <scope>NUCLEOTIDE SEQUENCE [LARGE SCALE GENOMIC DNA]</scope>
    <source>
        <strain evidence="2 3">YSFL</strain>
    </source>
</reference>
<evidence type="ECO:0000313" key="3">
    <source>
        <dbReference type="Proteomes" id="UP000284375"/>
    </source>
</evidence>
<dbReference type="InterPro" id="IPR047142">
    <property type="entry name" value="OryJ/VirC-like"/>
</dbReference>